<dbReference type="OrthoDB" id="1117213at2"/>
<evidence type="ECO:0000313" key="8">
    <source>
        <dbReference type="EMBL" id="PWJ45042.1"/>
    </source>
</evidence>
<comment type="subcellular location">
    <subcellularLocation>
        <location evidence="1">Membrane</location>
        <topology evidence="1">Multi-pass membrane protein</topology>
    </subcellularLocation>
</comment>
<name>A0A315ZIB0_SEDFL</name>
<protein>
    <submittedName>
        <fullName evidence="8">Drug/metabolite transporter (DMT)-like permease</fullName>
    </submittedName>
</protein>
<accession>A0A315ZIB0</accession>
<dbReference type="PANTHER" id="PTHR32322">
    <property type="entry name" value="INNER MEMBRANE TRANSPORTER"/>
    <property type="match status" value="1"/>
</dbReference>
<feature type="transmembrane region" description="Helical" evidence="6">
    <location>
        <begin position="12"/>
        <end position="30"/>
    </location>
</feature>
<dbReference type="InterPro" id="IPR050638">
    <property type="entry name" value="AA-Vitamin_Transporters"/>
</dbReference>
<reference evidence="8 9" key="1">
    <citation type="submission" date="2018-03" db="EMBL/GenBank/DDBJ databases">
        <title>Genomic Encyclopedia of Archaeal and Bacterial Type Strains, Phase II (KMG-II): from individual species to whole genera.</title>
        <authorList>
            <person name="Goeker M."/>
        </authorList>
    </citation>
    <scope>NUCLEOTIDE SEQUENCE [LARGE SCALE GENOMIC DNA]</scope>
    <source>
        <strain evidence="8 9">DSM 28229</strain>
    </source>
</reference>
<feature type="transmembrane region" description="Helical" evidence="6">
    <location>
        <begin position="274"/>
        <end position="291"/>
    </location>
</feature>
<dbReference type="PANTHER" id="PTHR32322:SF2">
    <property type="entry name" value="EAMA DOMAIN-CONTAINING PROTEIN"/>
    <property type="match status" value="1"/>
</dbReference>
<keyword evidence="4 6" id="KW-1133">Transmembrane helix</keyword>
<feature type="transmembrane region" description="Helical" evidence="6">
    <location>
        <begin position="36"/>
        <end position="60"/>
    </location>
</feature>
<feature type="domain" description="EamA" evidence="7">
    <location>
        <begin position="155"/>
        <end position="292"/>
    </location>
</feature>
<dbReference type="AlphaFoldDB" id="A0A315ZIB0"/>
<sequence>MYRILTNRLNLPVFFIILLTLIWGSSFILIKKSLDVFTPLQLAMCRIGTAGICMLPFSISAFRQIPRTSWKYLGLSALMGTIIPFTIFGVALLHLSSSVTGILNALTPLFTFLVGTLLFKEQFQKEKIGGLFLGFFGTVFIILVNSDGEFGSLNYWAFLIVLATFCYGINANITMKYLAGLPTLSTVTWILTCLSPLAWGYLLFTDFSERLTSHPNGWQAFFFICILGAVGTAFAWILFVRIVQMKSAIYASTVTYLIPIVALLWGIWDGEQLHALQLIGCLGIVVGVYLTNRKR</sequence>
<keyword evidence="5 6" id="KW-0472">Membrane</keyword>
<feature type="transmembrane region" description="Helical" evidence="6">
    <location>
        <begin position="72"/>
        <end position="95"/>
    </location>
</feature>
<keyword evidence="9" id="KW-1185">Reference proteome</keyword>
<dbReference type="InterPro" id="IPR000620">
    <property type="entry name" value="EamA_dom"/>
</dbReference>
<evidence type="ECO:0000256" key="1">
    <source>
        <dbReference type="ARBA" id="ARBA00004141"/>
    </source>
</evidence>
<feature type="domain" description="EamA" evidence="7">
    <location>
        <begin position="13"/>
        <end position="142"/>
    </location>
</feature>
<feature type="transmembrane region" description="Helical" evidence="6">
    <location>
        <begin position="247"/>
        <end position="268"/>
    </location>
</feature>
<evidence type="ECO:0000256" key="4">
    <source>
        <dbReference type="ARBA" id="ARBA00022989"/>
    </source>
</evidence>
<gene>
    <name evidence="8" type="ORF">BC781_1011445</name>
</gene>
<keyword evidence="3 6" id="KW-0812">Transmembrane</keyword>
<evidence type="ECO:0000259" key="7">
    <source>
        <dbReference type="Pfam" id="PF00892"/>
    </source>
</evidence>
<organism evidence="8 9">
    <name type="scientific">Sediminitomix flava</name>
    <dbReference type="NCBI Taxonomy" id="379075"/>
    <lineage>
        <taxon>Bacteria</taxon>
        <taxon>Pseudomonadati</taxon>
        <taxon>Bacteroidota</taxon>
        <taxon>Cytophagia</taxon>
        <taxon>Cytophagales</taxon>
        <taxon>Flammeovirgaceae</taxon>
        <taxon>Sediminitomix</taxon>
    </lineage>
</organism>
<evidence type="ECO:0000256" key="2">
    <source>
        <dbReference type="ARBA" id="ARBA00007362"/>
    </source>
</evidence>
<feature type="transmembrane region" description="Helical" evidence="6">
    <location>
        <begin position="219"/>
        <end position="240"/>
    </location>
</feature>
<dbReference type="EMBL" id="QGDO01000001">
    <property type="protein sequence ID" value="PWJ45042.1"/>
    <property type="molecule type" value="Genomic_DNA"/>
</dbReference>
<dbReference type="Proteomes" id="UP000245535">
    <property type="component" value="Unassembled WGS sequence"/>
</dbReference>
<comment type="caution">
    <text evidence="8">The sequence shown here is derived from an EMBL/GenBank/DDBJ whole genome shotgun (WGS) entry which is preliminary data.</text>
</comment>
<feature type="transmembrane region" description="Helical" evidence="6">
    <location>
        <begin position="152"/>
        <end position="170"/>
    </location>
</feature>
<dbReference type="GO" id="GO:0016020">
    <property type="term" value="C:membrane"/>
    <property type="evidence" value="ECO:0007669"/>
    <property type="project" value="UniProtKB-SubCell"/>
</dbReference>
<proteinExistence type="inferred from homology"/>
<dbReference type="InterPro" id="IPR037185">
    <property type="entry name" value="EmrE-like"/>
</dbReference>
<evidence type="ECO:0000313" key="9">
    <source>
        <dbReference type="Proteomes" id="UP000245535"/>
    </source>
</evidence>
<comment type="similarity">
    <text evidence="2">Belongs to the EamA transporter family.</text>
</comment>
<feature type="transmembrane region" description="Helical" evidence="6">
    <location>
        <begin position="128"/>
        <end position="146"/>
    </location>
</feature>
<feature type="transmembrane region" description="Helical" evidence="6">
    <location>
        <begin position="101"/>
        <end position="119"/>
    </location>
</feature>
<evidence type="ECO:0000256" key="5">
    <source>
        <dbReference type="ARBA" id="ARBA00023136"/>
    </source>
</evidence>
<dbReference type="Pfam" id="PF00892">
    <property type="entry name" value="EamA"/>
    <property type="match status" value="2"/>
</dbReference>
<feature type="transmembrane region" description="Helical" evidence="6">
    <location>
        <begin position="177"/>
        <end position="199"/>
    </location>
</feature>
<dbReference type="SUPFAM" id="SSF103481">
    <property type="entry name" value="Multidrug resistance efflux transporter EmrE"/>
    <property type="match status" value="2"/>
</dbReference>
<dbReference type="RefSeq" id="WP_109616496.1">
    <property type="nucleotide sequence ID" value="NZ_QGDO01000001.1"/>
</dbReference>
<evidence type="ECO:0000256" key="6">
    <source>
        <dbReference type="SAM" id="Phobius"/>
    </source>
</evidence>
<evidence type="ECO:0000256" key="3">
    <source>
        <dbReference type="ARBA" id="ARBA00022692"/>
    </source>
</evidence>